<dbReference type="PROSITE" id="PS50071">
    <property type="entry name" value="HOMEOBOX_2"/>
    <property type="match status" value="1"/>
</dbReference>
<dbReference type="GO" id="GO:0003682">
    <property type="term" value="F:chromatin binding"/>
    <property type="evidence" value="ECO:0007669"/>
    <property type="project" value="TreeGrafter"/>
</dbReference>
<evidence type="ECO:0000256" key="3">
    <source>
        <dbReference type="PROSITE-ProRule" id="PRU00108"/>
    </source>
</evidence>
<feature type="compositionally biased region" description="Low complexity" evidence="5">
    <location>
        <begin position="402"/>
        <end position="411"/>
    </location>
</feature>
<dbReference type="InterPro" id="IPR009057">
    <property type="entry name" value="Homeodomain-like_sf"/>
</dbReference>
<feature type="region of interest" description="Disordered" evidence="5">
    <location>
        <begin position="140"/>
        <end position="172"/>
    </location>
</feature>
<feature type="compositionally biased region" description="Polar residues" evidence="5">
    <location>
        <begin position="319"/>
        <end position="330"/>
    </location>
</feature>
<evidence type="ECO:0000256" key="1">
    <source>
        <dbReference type="ARBA" id="ARBA00004123"/>
    </source>
</evidence>
<feature type="region of interest" description="Disordered" evidence="5">
    <location>
        <begin position="311"/>
        <end position="414"/>
    </location>
</feature>
<keyword evidence="3 4" id="KW-0371">Homeobox</keyword>
<keyword evidence="3 4" id="KW-0238">DNA-binding</keyword>
<evidence type="ECO:0000313" key="8">
    <source>
        <dbReference type="Proteomes" id="UP000076532"/>
    </source>
</evidence>
<dbReference type="SMART" id="SM00389">
    <property type="entry name" value="HOX"/>
    <property type="match status" value="1"/>
</dbReference>
<gene>
    <name evidence="7" type="ORF">FIBSPDRAFT_849620</name>
</gene>
<dbReference type="OrthoDB" id="6159439at2759"/>
<feature type="region of interest" description="Disordered" evidence="5">
    <location>
        <begin position="239"/>
        <end position="272"/>
    </location>
</feature>
<dbReference type="STRING" id="436010.A0A166TYH5"/>
<evidence type="ECO:0000256" key="2">
    <source>
        <dbReference type="ARBA" id="ARBA00023242"/>
    </source>
</evidence>
<keyword evidence="8" id="KW-1185">Reference proteome</keyword>
<evidence type="ECO:0000256" key="5">
    <source>
        <dbReference type="SAM" id="MobiDB-lite"/>
    </source>
</evidence>
<feature type="domain" description="Homeobox" evidence="6">
    <location>
        <begin position="41"/>
        <end position="101"/>
    </location>
</feature>
<dbReference type="AlphaFoldDB" id="A0A166TYH5"/>
<sequence length="493" mass="55146">RSIPIMQKLVMAQRERLYTQNLQEWRNAALDKARLSLSTSTPARSTSRPFNHDYVPVLEHYFAENPLPTHADKNHLAKVCGMTFRQIHVWFQNRRNRTRKEGAPFIRKPQHEAAKLSLDTLIAKMPHSIIPEEKRQKYVDSDASEHEWQYESSDEDVSGWTERHPRNPKSVDVLDIPRPAFAFPGPYPPLPHCDPFPEGFKTKFVTPWARRASKAPTKQAPTMEMSELTNLFARMPTSDCPRRFYRKKTPVDPLKPTKPSRTSKPPPKADRSAATAYITVKPHMAPHPALVHPLTPRQFLLPKPARVAAVEQASRKRSYTGSNASSSGQDTDAEEAAPRKRRKVAQLPKRVPTTASLAHRAFGEVPSASMVPQLSPSTPPSRKRHTRSPSSERDSSKRARLSSESSSSELATPEQCAQPLPVYINAPNLSMTGFTSRSGSGMSELFTDSPVNPSLVEGLQLEFPYKRAAAPCGADKAPHLGYAGSFMQELHAH</sequence>
<evidence type="ECO:0000313" key="7">
    <source>
        <dbReference type="EMBL" id="KZP31121.1"/>
    </source>
</evidence>
<feature type="compositionally biased region" description="Basic and acidic residues" evidence="5">
    <location>
        <begin position="140"/>
        <end position="149"/>
    </location>
</feature>
<comment type="subcellular location">
    <subcellularLocation>
        <location evidence="1 3 4">Nucleus</location>
    </subcellularLocation>
</comment>
<dbReference type="CDD" id="cd00086">
    <property type="entry name" value="homeodomain"/>
    <property type="match status" value="1"/>
</dbReference>
<feature type="DNA-binding region" description="Homeobox" evidence="3">
    <location>
        <begin position="43"/>
        <end position="102"/>
    </location>
</feature>
<proteinExistence type="predicted"/>
<dbReference type="Pfam" id="PF00046">
    <property type="entry name" value="Homeodomain"/>
    <property type="match status" value="1"/>
</dbReference>
<name>A0A166TYH5_9AGAM</name>
<reference evidence="7 8" key="1">
    <citation type="journal article" date="2016" name="Mol. Biol. Evol.">
        <title>Comparative Genomics of Early-Diverging Mushroom-Forming Fungi Provides Insights into the Origins of Lignocellulose Decay Capabilities.</title>
        <authorList>
            <person name="Nagy L.G."/>
            <person name="Riley R."/>
            <person name="Tritt A."/>
            <person name="Adam C."/>
            <person name="Daum C."/>
            <person name="Floudas D."/>
            <person name="Sun H."/>
            <person name="Yadav J.S."/>
            <person name="Pangilinan J."/>
            <person name="Larsson K.H."/>
            <person name="Matsuura K."/>
            <person name="Barry K."/>
            <person name="Labutti K."/>
            <person name="Kuo R."/>
            <person name="Ohm R.A."/>
            <person name="Bhattacharya S.S."/>
            <person name="Shirouzu T."/>
            <person name="Yoshinaga Y."/>
            <person name="Martin F.M."/>
            <person name="Grigoriev I.V."/>
            <person name="Hibbett D.S."/>
        </authorList>
    </citation>
    <scope>NUCLEOTIDE SEQUENCE [LARGE SCALE GENOMIC DNA]</scope>
    <source>
        <strain evidence="7 8">CBS 109695</strain>
    </source>
</reference>
<dbReference type="PANTHER" id="PTHR12628">
    <property type="entry name" value="POLYCOMB-LIKE TRANSCRIPTION FACTOR"/>
    <property type="match status" value="1"/>
</dbReference>
<keyword evidence="2 3" id="KW-0539">Nucleus</keyword>
<dbReference type="Gene3D" id="1.10.10.60">
    <property type="entry name" value="Homeodomain-like"/>
    <property type="match status" value="1"/>
</dbReference>
<evidence type="ECO:0000259" key="6">
    <source>
        <dbReference type="PROSITE" id="PS50071"/>
    </source>
</evidence>
<accession>A0A166TYH5</accession>
<protein>
    <recommendedName>
        <fullName evidence="6">Homeobox domain-containing protein</fullName>
    </recommendedName>
</protein>
<feature type="non-terminal residue" evidence="7">
    <location>
        <position position="1"/>
    </location>
</feature>
<dbReference type="InterPro" id="IPR001356">
    <property type="entry name" value="HD"/>
</dbReference>
<organism evidence="7 8">
    <name type="scientific">Athelia psychrophila</name>
    <dbReference type="NCBI Taxonomy" id="1759441"/>
    <lineage>
        <taxon>Eukaryota</taxon>
        <taxon>Fungi</taxon>
        <taxon>Dikarya</taxon>
        <taxon>Basidiomycota</taxon>
        <taxon>Agaricomycotina</taxon>
        <taxon>Agaricomycetes</taxon>
        <taxon>Agaricomycetidae</taxon>
        <taxon>Atheliales</taxon>
        <taxon>Atheliaceae</taxon>
        <taxon>Athelia</taxon>
    </lineage>
</organism>
<dbReference type="GO" id="GO:0003677">
    <property type="term" value="F:DNA binding"/>
    <property type="evidence" value="ECO:0007669"/>
    <property type="project" value="UniProtKB-UniRule"/>
</dbReference>
<evidence type="ECO:0000256" key="4">
    <source>
        <dbReference type="RuleBase" id="RU000682"/>
    </source>
</evidence>
<dbReference type="Proteomes" id="UP000076532">
    <property type="component" value="Unassembled WGS sequence"/>
</dbReference>
<dbReference type="GO" id="GO:0045814">
    <property type="term" value="P:negative regulation of gene expression, epigenetic"/>
    <property type="evidence" value="ECO:0007669"/>
    <property type="project" value="TreeGrafter"/>
</dbReference>
<dbReference type="GO" id="GO:0005634">
    <property type="term" value="C:nucleus"/>
    <property type="evidence" value="ECO:0007669"/>
    <property type="project" value="UniProtKB-SubCell"/>
</dbReference>
<dbReference type="SUPFAM" id="SSF46689">
    <property type="entry name" value="Homeodomain-like"/>
    <property type="match status" value="1"/>
</dbReference>
<dbReference type="PANTHER" id="PTHR12628:SF10">
    <property type="entry name" value="HOMEOBOX DOMAIN-CONTAINING PROTEIN"/>
    <property type="match status" value="1"/>
</dbReference>
<dbReference type="EMBL" id="KV417490">
    <property type="protein sequence ID" value="KZP31121.1"/>
    <property type="molecule type" value="Genomic_DNA"/>
</dbReference>